<proteinExistence type="predicted"/>
<organism evidence="1 2">
    <name type="scientific">Actinomadura logoneensis</name>
    <dbReference type="NCBI Taxonomy" id="2293572"/>
    <lineage>
        <taxon>Bacteria</taxon>
        <taxon>Bacillati</taxon>
        <taxon>Actinomycetota</taxon>
        <taxon>Actinomycetes</taxon>
        <taxon>Streptosporangiales</taxon>
        <taxon>Thermomonosporaceae</taxon>
        <taxon>Actinomadura</taxon>
    </lineage>
</organism>
<dbReference type="AlphaFoldDB" id="A0A372J9L7"/>
<dbReference type="Proteomes" id="UP000261811">
    <property type="component" value="Unassembled WGS sequence"/>
</dbReference>
<reference evidence="1 2" key="1">
    <citation type="submission" date="2018-08" db="EMBL/GenBank/DDBJ databases">
        <title>Actinomadura jelena sp. nov., a novel Actinomycete isolated from soil in Chad.</title>
        <authorList>
            <person name="Shi L."/>
        </authorList>
    </citation>
    <scope>NUCLEOTIDE SEQUENCE [LARGE SCALE GENOMIC DNA]</scope>
    <source>
        <strain evidence="1 2">NEAU-G17</strain>
    </source>
</reference>
<accession>A0A372J9L7</accession>
<evidence type="ECO:0000313" key="1">
    <source>
        <dbReference type="EMBL" id="RFU36619.1"/>
    </source>
</evidence>
<dbReference type="EMBL" id="QURH01001043">
    <property type="protein sequence ID" value="RFU36619.1"/>
    <property type="molecule type" value="Genomic_DNA"/>
</dbReference>
<name>A0A372J9L7_9ACTN</name>
<sequence>MTLTPNVWPTLLARARAVLMPRPNEQSKSPTRLTVVNPREKSSLKAFPENEQEPEAVWVTAAVASAKKPPRAVRT</sequence>
<protein>
    <submittedName>
        <fullName evidence="1">Uncharacterized protein</fullName>
    </submittedName>
</protein>
<keyword evidence="2" id="KW-1185">Reference proteome</keyword>
<gene>
    <name evidence="1" type="ORF">DZF91_37280</name>
</gene>
<comment type="caution">
    <text evidence="1">The sequence shown here is derived from an EMBL/GenBank/DDBJ whole genome shotgun (WGS) entry which is preliminary data.</text>
</comment>
<evidence type="ECO:0000313" key="2">
    <source>
        <dbReference type="Proteomes" id="UP000261811"/>
    </source>
</evidence>